<dbReference type="RefSeq" id="WP_170066213.1">
    <property type="nucleotide sequence ID" value="NZ_CP136419.1"/>
</dbReference>
<feature type="domain" description="Acyl-ACP thioesterase N-terminal hotdog" evidence="8">
    <location>
        <begin position="15"/>
        <end position="143"/>
    </location>
</feature>
<keyword evidence="6" id="KW-0443">Lipid metabolism</keyword>
<evidence type="ECO:0000313" key="11">
    <source>
        <dbReference type="Proteomes" id="UP000238415"/>
    </source>
</evidence>
<dbReference type="PANTHER" id="PTHR31727:SF6">
    <property type="entry name" value="OLEOYL-ACYL CARRIER PROTEIN THIOESTERASE 1, CHLOROPLASTIC"/>
    <property type="match status" value="1"/>
</dbReference>
<dbReference type="Proteomes" id="UP000238415">
    <property type="component" value="Unassembled WGS sequence"/>
</dbReference>
<evidence type="ECO:0000256" key="1">
    <source>
        <dbReference type="ARBA" id="ARBA00006500"/>
    </source>
</evidence>
<dbReference type="GO" id="GO:0000036">
    <property type="term" value="F:acyl carrier activity"/>
    <property type="evidence" value="ECO:0007669"/>
    <property type="project" value="TreeGrafter"/>
</dbReference>
<feature type="domain" description="Acyl-ACP thioesterase-like C-terminal" evidence="9">
    <location>
        <begin position="163"/>
        <end position="261"/>
    </location>
</feature>
<keyword evidence="3" id="KW-0378">Hydrolase</keyword>
<organism evidence="10 11">
    <name type="scientific">Neomoorella humiferrea</name>
    <dbReference type="NCBI Taxonomy" id="676965"/>
    <lineage>
        <taxon>Bacteria</taxon>
        <taxon>Bacillati</taxon>
        <taxon>Bacillota</taxon>
        <taxon>Clostridia</taxon>
        <taxon>Neomoorellales</taxon>
        <taxon>Neomoorellaceae</taxon>
        <taxon>Neomoorella</taxon>
    </lineage>
</organism>
<comment type="caution">
    <text evidence="10">The sequence shown here is derived from an EMBL/GenBank/DDBJ whole genome shotgun (WGS) entry which is preliminary data.</text>
</comment>
<evidence type="ECO:0000256" key="3">
    <source>
        <dbReference type="ARBA" id="ARBA00022801"/>
    </source>
</evidence>
<dbReference type="SUPFAM" id="SSF54637">
    <property type="entry name" value="Thioesterase/thiol ester dehydrase-isomerase"/>
    <property type="match status" value="2"/>
</dbReference>
<dbReference type="Pfam" id="PF01643">
    <property type="entry name" value="Acyl-ACP_TE"/>
    <property type="match status" value="1"/>
</dbReference>
<dbReference type="PANTHER" id="PTHR31727">
    <property type="entry name" value="OLEOYL-ACYL CARRIER PROTEIN THIOESTERASE 1, CHLOROPLASTIC"/>
    <property type="match status" value="1"/>
</dbReference>
<dbReference type="InterPro" id="IPR029069">
    <property type="entry name" value="HotDog_dom_sf"/>
</dbReference>
<evidence type="ECO:0000259" key="9">
    <source>
        <dbReference type="Pfam" id="PF20791"/>
    </source>
</evidence>
<evidence type="ECO:0000256" key="6">
    <source>
        <dbReference type="ARBA" id="ARBA00023098"/>
    </source>
</evidence>
<gene>
    <name evidence="10" type="ORF">MOHU_10760</name>
</gene>
<dbReference type="Pfam" id="PF20791">
    <property type="entry name" value="Acyl-ACP_TE_C"/>
    <property type="match status" value="1"/>
</dbReference>
<dbReference type="EMBL" id="PVXM01000015">
    <property type="protein sequence ID" value="PRR73934.1"/>
    <property type="molecule type" value="Genomic_DNA"/>
</dbReference>
<accession>A0A2T0ATY8</accession>
<name>A0A2T0ATY8_9FIRM</name>
<evidence type="ECO:0000256" key="5">
    <source>
        <dbReference type="ARBA" id="ARBA00022946"/>
    </source>
</evidence>
<comment type="similarity">
    <text evidence="1">Belongs to the acyl-ACP thioesterase family.</text>
</comment>
<evidence type="ECO:0000313" key="10">
    <source>
        <dbReference type="EMBL" id="PRR73934.1"/>
    </source>
</evidence>
<dbReference type="Gene3D" id="3.10.129.10">
    <property type="entry name" value="Hotdog Thioesterase"/>
    <property type="match status" value="1"/>
</dbReference>
<dbReference type="InterPro" id="IPR049427">
    <property type="entry name" value="Acyl-ACP_TE_C"/>
</dbReference>
<keyword evidence="7" id="KW-0275">Fatty acid biosynthesis</keyword>
<sequence length="265" mass="30993">MVTLYCTLVIYMFPATYQRSYEVRYYETNFMLEATPVTILGYLEETATYHSQTVGNTIKRLQDLGRGWVVYRYHLQMERYPCWQERITVTTWVERFQRCFAYRNFYIYDAGANLVGRAASVWIFLDIAARKPLRIPPEIMAPYGIHPEAAVPEGFSDLVEPEELETVGEFTVGAADLDINRHANNKRYIHWLLEGVPLEVHRCAFANELEVIYKKDARYGDHIVNQCRELEGGDGARHYLHRLICPEKELVLTLARTSWQKRKDP</sequence>
<keyword evidence="11" id="KW-1185">Reference proteome</keyword>
<dbReference type="AlphaFoldDB" id="A0A2T0ATY8"/>
<reference evidence="10 11" key="1">
    <citation type="submission" date="2018-03" db="EMBL/GenBank/DDBJ databases">
        <title>Genome sequence of Moorella humiferrea DSM 23265.</title>
        <authorList>
            <person name="Poehlein A."/>
            <person name="Daniel R."/>
        </authorList>
    </citation>
    <scope>NUCLEOTIDE SEQUENCE [LARGE SCALE GENOMIC DNA]</scope>
    <source>
        <strain evidence="10 11">DSM 23265</strain>
    </source>
</reference>
<protein>
    <submittedName>
        <fullName evidence="10">Acyl-ACP thioesterase</fullName>
    </submittedName>
</protein>
<dbReference type="InterPro" id="IPR045023">
    <property type="entry name" value="FATA/B"/>
</dbReference>
<keyword evidence="5" id="KW-0809">Transit peptide</keyword>
<evidence type="ECO:0000256" key="7">
    <source>
        <dbReference type="ARBA" id="ARBA00023160"/>
    </source>
</evidence>
<evidence type="ECO:0000259" key="8">
    <source>
        <dbReference type="Pfam" id="PF01643"/>
    </source>
</evidence>
<evidence type="ECO:0000256" key="2">
    <source>
        <dbReference type="ARBA" id="ARBA00022516"/>
    </source>
</evidence>
<keyword evidence="4" id="KW-0276">Fatty acid metabolism</keyword>
<dbReference type="GO" id="GO:0016297">
    <property type="term" value="F:fatty acyl-[ACP] hydrolase activity"/>
    <property type="evidence" value="ECO:0007669"/>
    <property type="project" value="InterPro"/>
</dbReference>
<dbReference type="InterPro" id="IPR002864">
    <property type="entry name" value="Acyl-ACP_thioesterase_NHD"/>
</dbReference>
<dbReference type="CDD" id="cd00586">
    <property type="entry name" value="4HBT"/>
    <property type="match status" value="1"/>
</dbReference>
<keyword evidence="2" id="KW-0444">Lipid biosynthesis</keyword>
<proteinExistence type="inferred from homology"/>
<evidence type="ECO:0000256" key="4">
    <source>
        <dbReference type="ARBA" id="ARBA00022832"/>
    </source>
</evidence>